<comment type="caution">
    <text evidence="2">The sequence shown here is derived from an EMBL/GenBank/DDBJ whole genome shotgun (WGS) entry which is preliminary data.</text>
</comment>
<evidence type="ECO:0000313" key="2">
    <source>
        <dbReference type="EMBL" id="GMN61325.1"/>
    </source>
</evidence>
<keyword evidence="3" id="KW-1185">Reference proteome</keyword>
<reference evidence="2" key="1">
    <citation type="submission" date="2023-07" db="EMBL/GenBank/DDBJ databases">
        <title>draft genome sequence of fig (Ficus carica).</title>
        <authorList>
            <person name="Takahashi T."/>
            <person name="Nishimura K."/>
        </authorList>
    </citation>
    <scope>NUCLEOTIDE SEQUENCE</scope>
</reference>
<dbReference type="AlphaFoldDB" id="A0AA88J3R7"/>
<gene>
    <name evidence="1" type="ORF">TIFTF001_030351</name>
    <name evidence="2" type="ORF">TIFTF001_030416</name>
</gene>
<dbReference type="Proteomes" id="UP001187192">
    <property type="component" value="Unassembled WGS sequence"/>
</dbReference>
<sequence length="127" mass="14028">MKEDDREDREDREIVGAGKMVVEVVASVAWKSDLGRRGNTSGGHFGDSFVMKVAKSFVVISDGASRYGGVQIRRHRNLHGGCDWIARSTPTSTLAIPMRPVPVDLKPEIGRRFTTLPRDLSDICMSL</sequence>
<accession>A0AA88J3R7</accession>
<dbReference type="EMBL" id="BTGU01000110">
    <property type="protein sequence ID" value="GMN61325.1"/>
    <property type="molecule type" value="Genomic_DNA"/>
</dbReference>
<name>A0AA88J3R7_FICCA</name>
<proteinExistence type="predicted"/>
<evidence type="ECO:0000313" key="1">
    <source>
        <dbReference type="EMBL" id="GMN61260.1"/>
    </source>
</evidence>
<dbReference type="EMBL" id="BTGU01000109">
    <property type="protein sequence ID" value="GMN61260.1"/>
    <property type="molecule type" value="Genomic_DNA"/>
</dbReference>
<protein>
    <submittedName>
        <fullName evidence="2">Uncharacterized protein</fullName>
    </submittedName>
</protein>
<evidence type="ECO:0000313" key="3">
    <source>
        <dbReference type="Proteomes" id="UP001187192"/>
    </source>
</evidence>
<organism evidence="2 3">
    <name type="scientific">Ficus carica</name>
    <name type="common">Common fig</name>
    <dbReference type="NCBI Taxonomy" id="3494"/>
    <lineage>
        <taxon>Eukaryota</taxon>
        <taxon>Viridiplantae</taxon>
        <taxon>Streptophyta</taxon>
        <taxon>Embryophyta</taxon>
        <taxon>Tracheophyta</taxon>
        <taxon>Spermatophyta</taxon>
        <taxon>Magnoliopsida</taxon>
        <taxon>eudicotyledons</taxon>
        <taxon>Gunneridae</taxon>
        <taxon>Pentapetalae</taxon>
        <taxon>rosids</taxon>
        <taxon>fabids</taxon>
        <taxon>Rosales</taxon>
        <taxon>Moraceae</taxon>
        <taxon>Ficeae</taxon>
        <taxon>Ficus</taxon>
    </lineage>
</organism>